<keyword evidence="2" id="KW-1185">Reference proteome</keyword>
<evidence type="ECO:0000313" key="2">
    <source>
        <dbReference type="Proteomes" id="UP000324832"/>
    </source>
</evidence>
<name>A0A5E4Q977_9NEOP</name>
<dbReference type="Proteomes" id="UP000324832">
    <property type="component" value="Unassembled WGS sequence"/>
</dbReference>
<evidence type="ECO:0000313" key="1">
    <source>
        <dbReference type="EMBL" id="VVC93668.1"/>
    </source>
</evidence>
<dbReference type="EMBL" id="FZQP02001730">
    <property type="protein sequence ID" value="VVC93668.1"/>
    <property type="molecule type" value="Genomic_DNA"/>
</dbReference>
<organism evidence="1 2">
    <name type="scientific">Leptidea sinapis</name>
    <dbReference type="NCBI Taxonomy" id="189913"/>
    <lineage>
        <taxon>Eukaryota</taxon>
        <taxon>Metazoa</taxon>
        <taxon>Ecdysozoa</taxon>
        <taxon>Arthropoda</taxon>
        <taxon>Hexapoda</taxon>
        <taxon>Insecta</taxon>
        <taxon>Pterygota</taxon>
        <taxon>Neoptera</taxon>
        <taxon>Endopterygota</taxon>
        <taxon>Lepidoptera</taxon>
        <taxon>Glossata</taxon>
        <taxon>Ditrysia</taxon>
        <taxon>Papilionoidea</taxon>
        <taxon>Pieridae</taxon>
        <taxon>Dismorphiinae</taxon>
        <taxon>Leptidea</taxon>
    </lineage>
</organism>
<accession>A0A5E4Q977</accession>
<proteinExistence type="predicted"/>
<sequence>MYEKRFFNYMRMSTNTFNLLLDAIKLKITRTEVMFSTATIGRWSRGIKLDAAANGGRWSLAAKCVGAIAMAI</sequence>
<gene>
    <name evidence="1" type="ORF">LSINAPIS_LOCUS5809</name>
</gene>
<reference evidence="1 2" key="1">
    <citation type="submission" date="2017-07" db="EMBL/GenBank/DDBJ databases">
        <authorList>
            <person name="Talla V."/>
            <person name="Backstrom N."/>
        </authorList>
    </citation>
    <scope>NUCLEOTIDE SEQUENCE [LARGE SCALE GENOMIC DNA]</scope>
</reference>
<protein>
    <submittedName>
        <fullName evidence="1">Uncharacterized protein</fullName>
    </submittedName>
</protein>
<dbReference type="AlphaFoldDB" id="A0A5E4Q977"/>